<dbReference type="AlphaFoldDB" id="A0AAI8BF36"/>
<evidence type="ECO:0000313" key="1">
    <source>
        <dbReference type="EMBL" id="AIO71003.1"/>
    </source>
</evidence>
<keyword evidence="2" id="KW-1185">Reference proteome</keyword>
<accession>A0AAI8BF36</accession>
<dbReference type="Proteomes" id="UP000029424">
    <property type="component" value="Chromosome 2"/>
</dbReference>
<protein>
    <recommendedName>
        <fullName evidence="3">DUF3562 domain-containing protein</fullName>
    </recommendedName>
</protein>
<dbReference type="KEGG" id="bok:DM82_6210"/>
<evidence type="ECO:0000313" key="2">
    <source>
        <dbReference type="Proteomes" id="UP000029424"/>
    </source>
</evidence>
<dbReference type="RefSeq" id="WP_010110392.1">
    <property type="nucleotide sequence ID" value="NZ_CP008727.1"/>
</dbReference>
<reference evidence="1 2" key="1">
    <citation type="submission" date="2014-06" db="EMBL/GenBank/DDBJ databases">
        <authorList>
            <person name="Bishop-Lilly K.A."/>
            <person name="Broomall S.M."/>
            <person name="Chain P.S."/>
            <person name="Chertkov O."/>
            <person name="Coyne S.R."/>
            <person name="Daligault H.E."/>
            <person name="Davenport K.W."/>
            <person name="Erkkila T."/>
            <person name="Frey K.G."/>
            <person name="Gibbons H.S."/>
            <person name="Gu W."/>
            <person name="Jaissle J."/>
            <person name="Johnson S.L."/>
            <person name="Koroleva G.I."/>
            <person name="Ladner J.T."/>
            <person name="Lo C.-C."/>
            <person name="Minogue T.D."/>
            <person name="Munk C."/>
            <person name="Palacios G.F."/>
            <person name="Redden C.L."/>
            <person name="Rosenzweig C.N."/>
            <person name="Scholz M.B."/>
            <person name="Teshima H."/>
            <person name="Xu Y."/>
        </authorList>
    </citation>
    <scope>NUCLEOTIDE SEQUENCE [LARGE SCALE GENOMIC DNA]</scope>
    <source>
        <strain evidence="1 2">EO147</strain>
    </source>
</reference>
<sequence>MHQDTLYDSLLAAAQRRSITERELMHMLDDEIARLADGARVHDYLRVIAIRRVRDRIASPAHAADDTPRKRRPGAR</sequence>
<organism evidence="1 2">
    <name type="scientific">Burkholderia oklahomensis</name>
    <dbReference type="NCBI Taxonomy" id="342113"/>
    <lineage>
        <taxon>Bacteria</taxon>
        <taxon>Pseudomonadati</taxon>
        <taxon>Pseudomonadota</taxon>
        <taxon>Betaproteobacteria</taxon>
        <taxon>Burkholderiales</taxon>
        <taxon>Burkholderiaceae</taxon>
        <taxon>Burkholderia</taxon>
        <taxon>pseudomallei group</taxon>
    </lineage>
</organism>
<dbReference type="EMBL" id="CP008727">
    <property type="protein sequence ID" value="AIO71003.1"/>
    <property type="molecule type" value="Genomic_DNA"/>
</dbReference>
<evidence type="ECO:0008006" key="3">
    <source>
        <dbReference type="Google" id="ProtNLM"/>
    </source>
</evidence>
<gene>
    <name evidence="1" type="ORF">DM82_6210</name>
</gene>
<proteinExistence type="predicted"/>
<dbReference type="Pfam" id="PF12085">
    <property type="entry name" value="DUF3562"/>
    <property type="match status" value="1"/>
</dbReference>
<name>A0AAI8BF36_9BURK</name>
<dbReference type="InterPro" id="IPR021945">
    <property type="entry name" value="DUF3562"/>
</dbReference>